<keyword evidence="7" id="KW-0732">Signal</keyword>
<dbReference type="InterPro" id="IPR005123">
    <property type="entry name" value="Oxoglu/Fe-dep_dioxygenase_dom"/>
</dbReference>
<proteinExistence type="predicted"/>
<evidence type="ECO:0000313" key="10">
    <source>
        <dbReference type="Proteomes" id="UP001230188"/>
    </source>
</evidence>
<evidence type="ECO:0000256" key="6">
    <source>
        <dbReference type="ARBA" id="ARBA00023004"/>
    </source>
</evidence>
<dbReference type="AlphaFoldDB" id="A0AAD7U8Q4"/>
<dbReference type="EMBL" id="JAQMWT010000575">
    <property type="protein sequence ID" value="KAJ8599254.1"/>
    <property type="molecule type" value="Genomic_DNA"/>
</dbReference>
<dbReference type="Pfam" id="PF13640">
    <property type="entry name" value="2OG-FeII_Oxy_3"/>
    <property type="match status" value="1"/>
</dbReference>
<dbReference type="InterPro" id="IPR044862">
    <property type="entry name" value="Pro_4_hyd_alph_FE2OG_OXY"/>
</dbReference>
<keyword evidence="2" id="KW-0479">Metal-binding</keyword>
<keyword evidence="4" id="KW-0223">Dioxygenase</keyword>
<keyword evidence="10" id="KW-1185">Reference proteome</keyword>
<accession>A0AAD7U8Q4</accession>
<dbReference type="Proteomes" id="UP001230188">
    <property type="component" value="Unassembled WGS sequence"/>
</dbReference>
<dbReference type="Gene3D" id="2.60.120.620">
    <property type="entry name" value="q2cbj1_9rhob like domain"/>
    <property type="match status" value="1"/>
</dbReference>
<dbReference type="PANTHER" id="PTHR12907">
    <property type="entry name" value="EGL NINE HOMOLOG-RELATED"/>
    <property type="match status" value="1"/>
</dbReference>
<dbReference type="PANTHER" id="PTHR12907:SF26">
    <property type="entry name" value="HIF PROLYL HYDROXYLASE, ISOFORM C"/>
    <property type="match status" value="1"/>
</dbReference>
<keyword evidence="5" id="KW-0560">Oxidoreductase</keyword>
<reference evidence="9" key="1">
    <citation type="submission" date="2023-01" db="EMBL/GenBank/DDBJ databases">
        <title>Metagenome sequencing of chrysophaentin producing Chrysophaeum taylorii.</title>
        <authorList>
            <person name="Davison J."/>
            <person name="Bewley C."/>
        </authorList>
    </citation>
    <scope>NUCLEOTIDE SEQUENCE</scope>
    <source>
        <strain evidence="9">NIES-1699</strain>
    </source>
</reference>
<dbReference type="InterPro" id="IPR051559">
    <property type="entry name" value="HIF_prolyl_hydroxylases"/>
</dbReference>
<evidence type="ECO:0000256" key="3">
    <source>
        <dbReference type="ARBA" id="ARBA00022896"/>
    </source>
</evidence>
<gene>
    <name evidence="9" type="ORF">CTAYLR_006214</name>
</gene>
<evidence type="ECO:0000256" key="5">
    <source>
        <dbReference type="ARBA" id="ARBA00023002"/>
    </source>
</evidence>
<evidence type="ECO:0000313" key="9">
    <source>
        <dbReference type="EMBL" id="KAJ8599254.1"/>
    </source>
</evidence>
<dbReference type="InterPro" id="IPR006620">
    <property type="entry name" value="Pro_4_hyd_alph"/>
</dbReference>
<evidence type="ECO:0000256" key="1">
    <source>
        <dbReference type="ARBA" id="ARBA00001961"/>
    </source>
</evidence>
<feature type="domain" description="Fe2OG dioxygenase" evidence="8">
    <location>
        <begin position="109"/>
        <end position="207"/>
    </location>
</feature>
<dbReference type="PROSITE" id="PS51471">
    <property type="entry name" value="FE2OG_OXY"/>
    <property type="match status" value="1"/>
</dbReference>
<keyword evidence="6" id="KW-0408">Iron</keyword>
<sequence length="248" mass="28188">MLLFIFCHLATAGAALVIDASAGQTIFEGGVHREENFAPPRLLDDLQVDIAALGEAGHFELAGPDMRHAEYCDPVDRPPVGDWDAFFALWERLDMVRDQLQPELGPMLPEIELHYVRYPKGGYYSRHVDDFETTEPRRSRRRVSFVAYLTPAWTDHDGGYLRVFYGDRYADIPPLPGSLVLFDSYQIHHEVLPTNNERFCLIGWFHTPCDALKSNCTPTRRERHEDDDFTFGARVYLNTPAAAASSDL</sequence>
<feature type="chain" id="PRO_5042144259" description="Fe2OG dioxygenase domain-containing protein" evidence="7">
    <location>
        <begin position="16"/>
        <end position="248"/>
    </location>
</feature>
<feature type="signal peptide" evidence="7">
    <location>
        <begin position="1"/>
        <end position="15"/>
    </location>
</feature>
<dbReference type="GO" id="GO:0008198">
    <property type="term" value="F:ferrous iron binding"/>
    <property type="evidence" value="ECO:0007669"/>
    <property type="project" value="TreeGrafter"/>
</dbReference>
<comment type="cofactor">
    <cofactor evidence="1">
        <name>L-ascorbate</name>
        <dbReference type="ChEBI" id="CHEBI:38290"/>
    </cofactor>
</comment>
<name>A0AAD7U8Q4_9STRA</name>
<dbReference type="GO" id="GO:0071456">
    <property type="term" value="P:cellular response to hypoxia"/>
    <property type="evidence" value="ECO:0007669"/>
    <property type="project" value="TreeGrafter"/>
</dbReference>
<keyword evidence="3" id="KW-0847">Vitamin C</keyword>
<protein>
    <recommendedName>
        <fullName evidence="8">Fe2OG dioxygenase domain-containing protein</fullName>
    </recommendedName>
</protein>
<evidence type="ECO:0000256" key="4">
    <source>
        <dbReference type="ARBA" id="ARBA00022964"/>
    </source>
</evidence>
<comment type="caution">
    <text evidence="9">The sequence shown here is derived from an EMBL/GenBank/DDBJ whole genome shotgun (WGS) entry which is preliminary data.</text>
</comment>
<dbReference type="GO" id="GO:0031543">
    <property type="term" value="F:peptidyl-proline dioxygenase activity"/>
    <property type="evidence" value="ECO:0007669"/>
    <property type="project" value="TreeGrafter"/>
</dbReference>
<evidence type="ECO:0000256" key="7">
    <source>
        <dbReference type="SAM" id="SignalP"/>
    </source>
</evidence>
<dbReference type="SMART" id="SM00702">
    <property type="entry name" value="P4Hc"/>
    <property type="match status" value="1"/>
</dbReference>
<evidence type="ECO:0000256" key="2">
    <source>
        <dbReference type="ARBA" id="ARBA00022723"/>
    </source>
</evidence>
<dbReference type="GO" id="GO:0031418">
    <property type="term" value="F:L-ascorbic acid binding"/>
    <property type="evidence" value="ECO:0007669"/>
    <property type="project" value="UniProtKB-KW"/>
</dbReference>
<evidence type="ECO:0000259" key="8">
    <source>
        <dbReference type="PROSITE" id="PS51471"/>
    </source>
</evidence>
<organism evidence="9 10">
    <name type="scientific">Chrysophaeum taylorii</name>
    <dbReference type="NCBI Taxonomy" id="2483200"/>
    <lineage>
        <taxon>Eukaryota</taxon>
        <taxon>Sar</taxon>
        <taxon>Stramenopiles</taxon>
        <taxon>Ochrophyta</taxon>
        <taxon>Pelagophyceae</taxon>
        <taxon>Pelagomonadales</taxon>
        <taxon>Pelagomonadaceae</taxon>
        <taxon>Chrysophaeum</taxon>
    </lineage>
</organism>